<evidence type="ECO:0000256" key="5">
    <source>
        <dbReference type="ARBA" id="ARBA00023239"/>
    </source>
</evidence>
<dbReference type="PANTHER" id="PTHR48097:SF9">
    <property type="entry name" value="L-THREONINE ALDOLASE"/>
    <property type="match status" value="1"/>
</dbReference>
<dbReference type="Proteomes" id="UP000095342">
    <property type="component" value="Chromosome"/>
</dbReference>
<dbReference type="FunFam" id="3.90.1150.10:FF:000041">
    <property type="entry name" value="Low-specificity L-threonine aldolase"/>
    <property type="match status" value="1"/>
</dbReference>
<comment type="subunit">
    <text evidence="3">Homotetramer.</text>
</comment>
<dbReference type="GO" id="GO:0005829">
    <property type="term" value="C:cytosol"/>
    <property type="evidence" value="ECO:0007669"/>
    <property type="project" value="TreeGrafter"/>
</dbReference>
<dbReference type="EMBL" id="CP017448">
    <property type="protein sequence ID" value="AOV15799.1"/>
    <property type="molecule type" value="Genomic_DNA"/>
</dbReference>
<keyword evidence="5" id="KW-0456">Lyase</keyword>
<dbReference type="InterPro" id="IPR023603">
    <property type="entry name" value="Low_specificity_L-TA-like"/>
</dbReference>
<name>A0A1D8K4B1_9GAMM</name>
<evidence type="ECO:0000313" key="9">
    <source>
        <dbReference type="Proteomes" id="UP000095342"/>
    </source>
</evidence>
<dbReference type="Gene3D" id="3.90.1150.10">
    <property type="entry name" value="Aspartate Aminotransferase, domain 1"/>
    <property type="match status" value="1"/>
</dbReference>
<evidence type="ECO:0000256" key="4">
    <source>
        <dbReference type="ARBA" id="ARBA00022898"/>
    </source>
</evidence>
<dbReference type="Pfam" id="PF01212">
    <property type="entry name" value="Beta_elim_lyase"/>
    <property type="match status" value="1"/>
</dbReference>
<dbReference type="NCBIfam" id="NF041359">
    <property type="entry name" value="GntG_guanitoxin"/>
    <property type="match status" value="1"/>
</dbReference>
<comment type="similarity">
    <text evidence="2">Belongs to the threonine aldolase family.</text>
</comment>
<keyword evidence="4" id="KW-0663">Pyridoxal phosphate</keyword>
<dbReference type="GO" id="GO:0008732">
    <property type="term" value="F:L-allo-threonine aldolase activity"/>
    <property type="evidence" value="ECO:0007669"/>
    <property type="project" value="TreeGrafter"/>
</dbReference>
<dbReference type="SUPFAM" id="SSF53383">
    <property type="entry name" value="PLP-dependent transferases"/>
    <property type="match status" value="1"/>
</dbReference>
<dbReference type="KEGG" id="aaeo:BJI67_00835"/>
<dbReference type="RefSeq" id="WP_070071399.1">
    <property type="nucleotide sequence ID" value="NZ_CP017448.1"/>
</dbReference>
<keyword evidence="9" id="KW-1185">Reference proteome</keyword>
<dbReference type="InterPro" id="IPR015421">
    <property type="entry name" value="PyrdxlP-dep_Trfase_major"/>
</dbReference>
<dbReference type="InterPro" id="IPR001597">
    <property type="entry name" value="ArAA_b-elim_lyase/Thr_aldolase"/>
</dbReference>
<feature type="domain" description="Aromatic amino acid beta-eliminating lyase/threonine aldolase" evidence="7">
    <location>
        <begin position="10"/>
        <end position="294"/>
    </location>
</feature>
<dbReference type="NCBIfam" id="NF007825">
    <property type="entry name" value="PRK10534.1"/>
    <property type="match status" value="1"/>
</dbReference>
<evidence type="ECO:0000313" key="8">
    <source>
        <dbReference type="EMBL" id="AOV15799.1"/>
    </source>
</evidence>
<dbReference type="CDD" id="cd06502">
    <property type="entry name" value="TA_like"/>
    <property type="match status" value="1"/>
</dbReference>
<proteinExistence type="inferred from homology"/>
<dbReference type="GO" id="GO:0006545">
    <property type="term" value="P:glycine biosynthetic process"/>
    <property type="evidence" value="ECO:0007669"/>
    <property type="project" value="TreeGrafter"/>
</dbReference>
<dbReference type="GO" id="GO:0006567">
    <property type="term" value="P:L-threonine catabolic process"/>
    <property type="evidence" value="ECO:0007669"/>
    <property type="project" value="TreeGrafter"/>
</dbReference>
<gene>
    <name evidence="8" type="ORF">BJI67_00835</name>
</gene>
<comment type="cofactor">
    <cofactor evidence="1">
        <name>pyridoxal 5'-phosphate</name>
        <dbReference type="ChEBI" id="CHEBI:597326"/>
    </cofactor>
</comment>
<dbReference type="PIRSF" id="PIRSF017617">
    <property type="entry name" value="Thr_aldolase"/>
    <property type="match status" value="1"/>
</dbReference>
<dbReference type="FunFam" id="3.40.640.10:FF:000030">
    <property type="entry name" value="Low-specificity L-threonine aldolase"/>
    <property type="match status" value="1"/>
</dbReference>
<evidence type="ECO:0000259" key="7">
    <source>
        <dbReference type="Pfam" id="PF01212"/>
    </source>
</evidence>
<dbReference type="Gene3D" id="3.40.640.10">
    <property type="entry name" value="Type I PLP-dependent aspartate aminotransferase-like (Major domain)"/>
    <property type="match status" value="1"/>
</dbReference>
<reference evidence="8 9" key="1">
    <citation type="submission" date="2016-09" db="EMBL/GenBank/DDBJ databases">
        <title>Acidihalobacter prosperus V6 (DSM14174).</title>
        <authorList>
            <person name="Khaleque H.N."/>
            <person name="Ramsay J.P."/>
            <person name="Murphy R.J.T."/>
            <person name="Kaksonen A.H."/>
            <person name="Boxall N.J."/>
            <person name="Watkin E.L.J."/>
        </authorList>
    </citation>
    <scope>NUCLEOTIDE SEQUENCE [LARGE SCALE GENOMIC DNA]</scope>
    <source>
        <strain evidence="8 9">V6</strain>
    </source>
</reference>
<evidence type="ECO:0000256" key="1">
    <source>
        <dbReference type="ARBA" id="ARBA00001933"/>
    </source>
</evidence>
<dbReference type="InterPro" id="IPR015424">
    <property type="entry name" value="PyrdxlP-dep_Trfase"/>
</dbReference>
<dbReference type="AlphaFoldDB" id="A0A1D8K4B1"/>
<sequence length="351" mass="36645">MTEVPEPVVDLRSDTLTRPTDGMREAMARAEVGDDVYGEDPTVNALEALAAERLGKASALFVPSGTMGNLISVLAHCGRGDEMILGADAHIFYYEQGGAAGFGGVHPRTLANRADGTLDLAEVEAAIRVDNDHYPVSRLIALENTHNRCGGRVLGVDYMDAAAELAHSRGLRLHVDGARIWNAAVALGVSPARLLAGADSVSACLSKGLSAPVGSVVAGDRDFVRRARRLRKALGGGMRQAGVIAAAGIVALEEMVDRLAEDHTNARRLAEGLAALDGVYLSPTAVETNLVYFDLAEVDAPTLCDALAARGILMSPTGTTGIRAVTHRHVSAADVERTLAAVAETLRAAAA</sequence>
<evidence type="ECO:0000256" key="2">
    <source>
        <dbReference type="ARBA" id="ARBA00006966"/>
    </source>
</evidence>
<evidence type="ECO:0000256" key="3">
    <source>
        <dbReference type="ARBA" id="ARBA00011881"/>
    </source>
</evidence>
<dbReference type="InterPro" id="IPR015422">
    <property type="entry name" value="PyrdxlP-dep_Trfase_small"/>
</dbReference>
<protein>
    <submittedName>
        <fullName evidence="8">Threonine aldolase</fullName>
    </submittedName>
</protein>
<accession>A0A1D8K4B1</accession>
<dbReference type="PANTHER" id="PTHR48097">
    <property type="entry name" value="L-THREONINE ALDOLASE-RELATED"/>
    <property type="match status" value="1"/>
</dbReference>
<organism evidence="8 9">
    <name type="scientific">Acidihalobacter aeolianus</name>
    <dbReference type="NCBI Taxonomy" id="2792603"/>
    <lineage>
        <taxon>Bacteria</taxon>
        <taxon>Pseudomonadati</taxon>
        <taxon>Pseudomonadota</taxon>
        <taxon>Gammaproteobacteria</taxon>
        <taxon>Chromatiales</taxon>
        <taxon>Ectothiorhodospiraceae</taxon>
        <taxon>Acidihalobacter</taxon>
    </lineage>
</organism>
<feature type="modified residue" description="N6-(pyridoxal phosphate)lysine" evidence="6">
    <location>
        <position position="207"/>
    </location>
</feature>
<evidence type="ECO:0000256" key="6">
    <source>
        <dbReference type="PIRSR" id="PIRSR017617-1"/>
    </source>
</evidence>